<dbReference type="EC" id="5.4.99.-" evidence="7"/>
<evidence type="ECO:0000313" key="8">
    <source>
        <dbReference type="EMBL" id="BBU69425.1"/>
    </source>
</evidence>
<dbReference type="InterPro" id="IPR006145">
    <property type="entry name" value="PsdUridine_synth_RsuA/RluA"/>
</dbReference>
<dbReference type="SMART" id="SM00363">
    <property type="entry name" value="S4"/>
    <property type="match status" value="1"/>
</dbReference>
<comment type="function">
    <text evidence="2">Responsible for synthesis of pseudouridine from uracil at positions 955, 2504 and 2580 in 23S ribosomal RNA.</text>
</comment>
<dbReference type="GO" id="GO:0000455">
    <property type="term" value="P:enzyme-directed rRNA pseudouridine synthesis"/>
    <property type="evidence" value="ECO:0007669"/>
    <property type="project" value="TreeGrafter"/>
</dbReference>
<evidence type="ECO:0000256" key="3">
    <source>
        <dbReference type="ARBA" id="ARBA00010876"/>
    </source>
</evidence>
<protein>
    <recommendedName>
        <fullName evidence="7">Pseudouridine synthase</fullName>
        <ecNumber evidence="7">5.4.99.-</ecNumber>
    </recommendedName>
</protein>
<dbReference type="Gene3D" id="3.30.2350.10">
    <property type="entry name" value="Pseudouridine synthase"/>
    <property type="match status" value="1"/>
</dbReference>
<sequence length="315" mass="35597">MQHRIVGEEEAGQRLDNYLLRHLKGVPKSKVYRIVRSGEVRVNGGRCQPDQRLVAGDQLRLPPVRCQVFSEEKPPVAPLVDLPILYEDEALIALNKPCGIAVHGGSGLAWGLIEALRAQRPEARFLELAHRLDRETSGVLLVAKKRAALVGLHDMFREQKGDKRYLALVRGVWTEKSVQVTLPLYKYLTPEGERRVRIAKGRDLQSPEVKPAETHFRLKKQYPGYALVEAKLKTGRTHQIRVHLAALGYPIVGDDKYGDFTLNKSLASSKQLERMFLHAASMRCKHPVTGEVLHFEAPLPPELDRFLTLIERHNS</sequence>
<dbReference type="InterPro" id="IPR002942">
    <property type="entry name" value="S4_RNA-bd"/>
</dbReference>
<dbReference type="GO" id="GO:0003723">
    <property type="term" value="F:RNA binding"/>
    <property type="evidence" value="ECO:0007669"/>
    <property type="project" value="UniProtKB-KW"/>
</dbReference>
<dbReference type="PANTHER" id="PTHR21600">
    <property type="entry name" value="MITOCHONDRIAL RNA PSEUDOURIDINE SYNTHASE"/>
    <property type="match status" value="1"/>
</dbReference>
<reference evidence="9" key="1">
    <citation type="submission" date="2020-01" db="EMBL/GenBank/DDBJ databases">
        <title>Phosphoaccumulans saitamaens gen. nov., sp. nov., a polyphosphate accumulating bacterium isolated from surface river water.</title>
        <authorList>
            <person name="Watanabe K."/>
            <person name="Suda W."/>
        </authorList>
    </citation>
    <scope>NUCLEOTIDE SEQUENCE [LARGE SCALE GENOMIC DNA]</scope>
    <source>
        <strain evidence="9">ICHIAU1</strain>
    </source>
</reference>
<organism evidence="8 9">
    <name type="scientific">Fluviibacter phosphoraccumulans</name>
    <dbReference type="NCBI Taxonomy" id="1751046"/>
    <lineage>
        <taxon>Bacteria</taxon>
        <taxon>Pseudomonadati</taxon>
        <taxon>Pseudomonadota</taxon>
        <taxon>Betaproteobacteria</taxon>
        <taxon>Rhodocyclales</taxon>
        <taxon>Fluviibacteraceae</taxon>
        <taxon>Fluviibacter</taxon>
    </lineage>
</organism>
<dbReference type="SUPFAM" id="SSF55174">
    <property type="entry name" value="Alpha-L RNA-binding motif"/>
    <property type="match status" value="1"/>
</dbReference>
<comment type="catalytic activity">
    <reaction evidence="1">
        <text>uridine(955/2504/2580) in 23S rRNA = pseudouridine(955/2504/2580) in 23S rRNA</text>
        <dbReference type="Rhea" id="RHEA:42528"/>
        <dbReference type="Rhea" id="RHEA-COMP:10099"/>
        <dbReference type="Rhea" id="RHEA-COMP:10100"/>
        <dbReference type="ChEBI" id="CHEBI:65314"/>
        <dbReference type="ChEBI" id="CHEBI:65315"/>
        <dbReference type="EC" id="5.4.99.24"/>
    </reaction>
</comment>
<keyword evidence="6 7" id="KW-0413">Isomerase</keyword>
<keyword evidence="5" id="KW-0694">RNA-binding</keyword>
<dbReference type="Pfam" id="PF01479">
    <property type="entry name" value="S4"/>
    <property type="match status" value="1"/>
</dbReference>
<dbReference type="SUPFAM" id="SSF55120">
    <property type="entry name" value="Pseudouridine synthase"/>
    <property type="match status" value="1"/>
</dbReference>
<dbReference type="PROSITE" id="PS01129">
    <property type="entry name" value="PSI_RLU"/>
    <property type="match status" value="1"/>
</dbReference>
<evidence type="ECO:0000256" key="2">
    <source>
        <dbReference type="ARBA" id="ARBA00002876"/>
    </source>
</evidence>
<evidence type="ECO:0000256" key="5">
    <source>
        <dbReference type="ARBA" id="ARBA00022884"/>
    </source>
</evidence>
<proteinExistence type="inferred from homology"/>
<evidence type="ECO:0000313" key="9">
    <source>
        <dbReference type="Proteomes" id="UP000463961"/>
    </source>
</evidence>
<dbReference type="GO" id="GO:0160141">
    <property type="term" value="F:23S rRNA pseudouridine(955/2504/2580) synthase activity"/>
    <property type="evidence" value="ECO:0007669"/>
    <property type="project" value="UniProtKB-EC"/>
</dbReference>
<dbReference type="AlphaFoldDB" id="A0A679HUZ7"/>
<accession>A0A679HUZ7</accession>
<dbReference type="CDD" id="cd02869">
    <property type="entry name" value="PseudoU_synth_RluA_like"/>
    <property type="match status" value="1"/>
</dbReference>
<evidence type="ECO:0000256" key="7">
    <source>
        <dbReference type="RuleBase" id="RU362028"/>
    </source>
</evidence>
<dbReference type="NCBIfam" id="TIGR00005">
    <property type="entry name" value="rluA_subfam"/>
    <property type="match status" value="1"/>
</dbReference>
<comment type="catalytic activity">
    <reaction evidence="7">
        <text>a uridine in RNA = a pseudouridine in RNA</text>
        <dbReference type="Rhea" id="RHEA:48348"/>
        <dbReference type="Rhea" id="RHEA-COMP:12068"/>
        <dbReference type="Rhea" id="RHEA-COMP:12069"/>
        <dbReference type="ChEBI" id="CHEBI:65314"/>
        <dbReference type="ChEBI" id="CHEBI:65315"/>
    </reaction>
</comment>
<keyword evidence="4" id="KW-0698">rRNA processing</keyword>
<dbReference type="Proteomes" id="UP000463961">
    <property type="component" value="Chromosome"/>
</dbReference>
<dbReference type="InterPro" id="IPR006224">
    <property type="entry name" value="PsdUridine_synth_RluA-like_CS"/>
</dbReference>
<dbReference type="Pfam" id="PF00849">
    <property type="entry name" value="PseudoU_synth_2"/>
    <property type="match status" value="1"/>
</dbReference>
<dbReference type="InterPro" id="IPR006225">
    <property type="entry name" value="PsdUridine_synth_RluC/D"/>
</dbReference>
<name>A0A679HUZ7_9RHOO</name>
<dbReference type="Gene3D" id="3.10.290.10">
    <property type="entry name" value="RNA-binding S4 domain"/>
    <property type="match status" value="1"/>
</dbReference>
<dbReference type="CDD" id="cd00165">
    <property type="entry name" value="S4"/>
    <property type="match status" value="1"/>
</dbReference>
<dbReference type="EMBL" id="AP022345">
    <property type="protein sequence ID" value="BBU69425.1"/>
    <property type="molecule type" value="Genomic_DNA"/>
</dbReference>
<dbReference type="RefSeq" id="WP_242451436.1">
    <property type="nucleotide sequence ID" value="NZ_AP019011.1"/>
</dbReference>
<dbReference type="PANTHER" id="PTHR21600:SF92">
    <property type="entry name" value="RIBOSOMAL LARGE SUBUNIT PSEUDOURIDINE SYNTHASE C"/>
    <property type="match status" value="1"/>
</dbReference>
<evidence type="ECO:0000256" key="1">
    <source>
        <dbReference type="ARBA" id="ARBA00000381"/>
    </source>
</evidence>
<comment type="similarity">
    <text evidence="3 7">Belongs to the pseudouridine synthase RluA family.</text>
</comment>
<evidence type="ECO:0000256" key="4">
    <source>
        <dbReference type="ARBA" id="ARBA00022552"/>
    </source>
</evidence>
<dbReference type="InterPro" id="IPR050188">
    <property type="entry name" value="RluA_PseudoU_synthase"/>
</dbReference>
<evidence type="ECO:0000256" key="6">
    <source>
        <dbReference type="ARBA" id="ARBA00023235"/>
    </source>
</evidence>
<gene>
    <name evidence="8" type="primary">rluC</name>
    <name evidence="8" type="ORF">ICHIAU1_17080</name>
</gene>
<dbReference type="InterPro" id="IPR020103">
    <property type="entry name" value="PsdUridine_synth_cat_dom_sf"/>
</dbReference>
<keyword evidence="9" id="KW-1185">Reference proteome</keyword>
<dbReference type="PROSITE" id="PS50889">
    <property type="entry name" value="S4"/>
    <property type="match status" value="1"/>
</dbReference>
<dbReference type="InterPro" id="IPR036986">
    <property type="entry name" value="S4_RNA-bd_sf"/>
</dbReference>